<accession>A0AA43MBS1</accession>
<evidence type="ECO:0000313" key="2">
    <source>
        <dbReference type="Proteomes" id="UP001161160"/>
    </source>
</evidence>
<keyword evidence="2" id="KW-1185">Reference proteome</keyword>
<dbReference type="EMBL" id="JARXYA010000027">
    <property type="protein sequence ID" value="MDH6504994.1"/>
    <property type="molecule type" value="Genomic_DNA"/>
</dbReference>
<evidence type="ECO:0000313" key="1">
    <source>
        <dbReference type="EMBL" id="MDH6504994.1"/>
    </source>
</evidence>
<comment type="caution">
    <text evidence="1">The sequence shown here is derived from an EMBL/GenBank/DDBJ whole genome shotgun (WGS) entry which is preliminary data.</text>
</comment>
<gene>
    <name evidence="1" type="ORF">M2127_002324</name>
</gene>
<dbReference type="AlphaFoldDB" id="A0AA43MBS1"/>
<name>A0AA43MBS1_9BURK</name>
<dbReference type="Proteomes" id="UP001161160">
    <property type="component" value="Unassembled WGS sequence"/>
</dbReference>
<proteinExistence type="predicted"/>
<dbReference type="RefSeq" id="WP_280757146.1">
    <property type="nucleotide sequence ID" value="NZ_JARXXW010000017.1"/>
</dbReference>
<sequence length="117" mass="13649">MKEITARLWENKMYGTTFGKGQYRKAVYNGTLEILSPYAKYLVDFEELEAWFHFPKSPVHVEMANRLKNIPTNEDGVLMSWIYHYEAGIKSAVEGYASLDMNYSRIYIGGFNYEVQL</sequence>
<organism evidence="1 2">
    <name type="scientific">Polynucleobacter sphagniphilus</name>
    <dbReference type="NCBI Taxonomy" id="1743169"/>
    <lineage>
        <taxon>Bacteria</taxon>
        <taxon>Pseudomonadati</taxon>
        <taxon>Pseudomonadota</taxon>
        <taxon>Betaproteobacteria</taxon>
        <taxon>Burkholderiales</taxon>
        <taxon>Burkholderiaceae</taxon>
        <taxon>Polynucleobacter</taxon>
    </lineage>
</organism>
<reference evidence="1" key="1">
    <citation type="submission" date="2023-04" db="EMBL/GenBank/DDBJ databases">
        <title>Genome Encyclopedia of Bacteria and Archaea VI: Functional Genomics of Type Strains.</title>
        <authorList>
            <person name="Whitman W."/>
        </authorList>
    </citation>
    <scope>NUCLEOTIDE SEQUENCE</scope>
    <source>
        <strain evidence="1">Enz.4-51</strain>
    </source>
</reference>
<protein>
    <submittedName>
        <fullName evidence="1">Uncharacterized protein</fullName>
    </submittedName>
</protein>